<gene>
    <name evidence="8" type="ORF">FNM00_14975</name>
</gene>
<dbReference type="RefSeq" id="WP_143914355.1">
    <property type="nucleotide sequence ID" value="NZ_VLNT01000015.1"/>
</dbReference>
<name>A0A554RVS4_9ACTN</name>
<evidence type="ECO:0000256" key="1">
    <source>
        <dbReference type="ARBA" id="ARBA00004651"/>
    </source>
</evidence>
<keyword evidence="2" id="KW-1003">Cell membrane</keyword>
<dbReference type="OrthoDB" id="3217742at2"/>
<sequence length="270" mass="28848">MGALIGFTAGIGLLLILTANDPGAATRRRSRSRRVPWTWLGVGTLLGLISGLLVTAITGVLVIGAIAGLAAAVLPLTIVHGVERRRRREQAQAWPDAVDQLASAVRAGMSLPESVISLAEHGPEPLREPFAAFARDYQSSGRFVESLELLKGRLADPTGDRVVEALRLAREVGGGDLGRMLRSLAGYIRDDQRTRGELEARQSWTVSGARLAVAAPWLVLVFMSGQREVIGRFGEPMGIAVLVGGAFSCLVAYRLMLRAGRLPLEGRVLA</sequence>
<evidence type="ECO:0000313" key="9">
    <source>
        <dbReference type="Proteomes" id="UP000316988"/>
    </source>
</evidence>
<dbReference type="EMBL" id="VLNT01000015">
    <property type="protein sequence ID" value="TSD58203.1"/>
    <property type="molecule type" value="Genomic_DNA"/>
</dbReference>
<reference evidence="8 9" key="1">
    <citation type="submission" date="2019-07" db="EMBL/GenBank/DDBJ databases">
        <authorList>
            <person name="Zhao L.H."/>
        </authorList>
    </citation>
    <scope>NUCLEOTIDE SEQUENCE [LARGE SCALE GENOMIC DNA]</scope>
    <source>
        <strain evidence="8 9">Co35</strain>
    </source>
</reference>
<evidence type="ECO:0000256" key="6">
    <source>
        <dbReference type="SAM" id="Phobius"/>
    </source>
</evidence>
<dbReference type="Gene3D" id="1.20.81.30">
    <property type="entry name" value="Type II secretion system (T2SS), domain F"/>
    <property type="match status" value="1"/>
</dbReference>
<feature type="domain" description="Type II secretion system protein GspF" evidence="7">
    <location>
        <begin position="98"/>
        <end position="224"/>
    </location>
</feature>
<feature type="transmembrane region" description="Helical" evidence="6">
    <location>
        <begin position="237"/>
        <end position="257"/>
    </location>
</feature>
<protein>
    <submittedName>
        <fullName evidence="8">Type II secretion system F family protein</fullName>
    </submittedName>
</protein>
<dbReference type="InterPro" id="IPR018076">
    <property type="entry name" value="T2SS_GspF_dom"/>
</dbReference>
<evidence type="ECO:0000256" key="4">
    <source>
        <dbReference type="ARBA" id="ARBA00022989"/>
    </source>
</evidence>
<comment type="caution">
    <text evidence="8">The sequence shown here is derived from an EMBL/GenBank/DDBJ whole genome shotgun (WGS) entry which is preliminary data.</text>
</comment>
<keyword evidence="5 6" id="KW-0472">Membrane</keyword>
<feature type="transmembrane region" description="Helical" evidence="6">
    <location>
        <begin position="60"/>
        <end position="79"/>
    </location>
</feature>
<dbReference type="PANTHER" id="PTHR35007:SF2">
    <property type="entry name" value="PILUS ASSEMBLE PROTEIN"/>
    <property type="match status" value="1"/>
</dbReference>
<feature type="transmembrane region" description="Helical" evidence="6">
    <location>
        <begin position="203"/>
        <end position="225"/>
    </location>
</feature>
<feature type="transmembrane region" description="Helical" evidence="6">
    <location>
        <begin position="37"/>
        <end position="54"/>
    </location>
</feature>
<evidence type="ECO:0000256" key="2">
    <source>
        <dbReference type="ARBA" id="ARBA00022475"/>
    </source>
</evidence>
<dbReference type="PANTHER" id="PTHR35007">
    <property type="entry name" value="INTEGRAL MEMBRANE PROTEIN-RELATED"/>
    <property type="match status" value="1"/>
</dbReference>
<keyword evidence="9" id="KW-1185">Reference proteome</keyword>
<organism evidence="8 9">
    <name type="scientific">Aeromicrobium piscarium</name>
    <dbReference type="NCBI Taxonomy" id="2590901"/>
    <lineage>
        <taxon>Bacteria</taxon>
        <taxon>Bacillati</taxon>
        <taxon>Actinomycetota</taxon>
        <taxon>Actinomycetes</taxon>
        <taxon>Propionibacteriales</taxon>
        <taxon>Nocardioidaceae</taxon>
        <taxon>Aeromicrobium</taxon>
    </lineage>
</organism>
<evidence type="ECO:0000256" key="3">
    <source>
        <dbReference type="ARBA" id="ARBA00022692"/>
    </source>
</evidence>
<keyword evidence="4 6" id="KW-1133">Transmembrane helix</keyword>
<dbReference type="GO" id="GO:0005886">
    <property type="term" value="C:plasma membrane"/>
    <property type="evidence" value="ECO:0007669"/>
    <property type="project" value="UniProtKB-SubCell"/>
</dbReference>
<dbReference type="InterPro" id="IPR042094">
    <property type="entry name" value="T2SS_GspF_sf"/>
</dbReference>
<accession>A0A554RVS4</accession>
<dbReference type="Proteomes" id="UP000316988">
    <property type="component" value="Unassembled WGS sequence"/>
</dbReference>
<keyword evidence="3 6" id="KW-0812">Transmembrane</keyword>
<dbReference type="Pfam" id="PF00482">
    <property type="entry name" value="T2SSF"/>
    <property type="match status" value="1"/>
</dbReference>
<evidence type="ECO:0000313" key="8">
    <source>
        <dbReference type="EMBL" id="TSD58203.1"/>
    </source>
</evidence>
<evidence type="ECO:0000259" key="7">
    <source>
        <dbReference type="Pfam" id="PF00482"/>
    </source>
</evidence>
<evidence type="ECO:0000256" key="5">
    <source>
        <dbReference type="ARBA" id="ARBA00023136"/>
    </source>
</evidence>
<dbReference type="AlphaFoldDB" id="A0A554RVS4"/>
<feature type="transmembrane region" description="Helical" evidence="6">
    <location>
        <begin position="6"/>
        <end position="25"/>
    </location>
</feature>
<comment type="subcellular location">
    <subcellularLocation>
        <location evidence="1">Cell membrane</location>
        <topology evidence="1">Multi-pass membrane protein</topology>
    </subcellularLocation>
</comment>
<proteinExistence type="predicted"/>